<feature type="domain" description="Aromatic amino acid beta-eliminating lyase/threonine aldolase" evidence="4">
    <location>
        <begin position="3"/>
        <end position="284"/>
    </location>
</feature>
<evidence type="ECO:0000256" key="3">
    <source>
        <dbReference type="ARBA" id="ARBA00022898"/>
    </source>
</evidence>
<dbReference type="GO" id="GO:0008483">
    <property type="term" value="F:transaminase activity"/>
    <property type="evidence" value="ECO:0007669"/>
    <property type="project" value="UniProtKB-KW"/>
</dbReference>
<dbReference type="InterPro" id="IPR001597">
    <property type="entry name" value="ArAA_b-elim_lyase/Thr_aldolase"/>
</dbReference>
<comment type="similarity">
    <text evidence="2">Belongs to the threonine aldolase family.</text>
</comment>
<keyword evidence="6" id="KW-1185">Reference proteome</keyword>
<dbReference type="PIRSF" id="PIRSF017617">
    <property type="entry name" value="Thr_aldolase"/>
    <property type="match status" value="1"/>
</dbReference>
<reference evidence="5 6" key="1">
    <citation type="submission" date="2020-03" db="EMBL/GenBank/DDBJ databases">
        <title>Two novel Motilibacter sp.</title>
        <authorList>
            <person name="Liu S."/>
        </authorList>
    </citation>
    <scope>NUCLEOTIDE SEQUENCE [LARGE SCALE GENOMIC DNA]</scope>
    <source>
        <strain evidence="5 6">E257</strain>
    </source>
</reference>
<comment type="cofactor">
    <cofactor evidence="1">
        <name>pyridoxal 5'-phosphate</name>
        <dbReference type="ChEBI" id="CHEBI:597326"/>
    </cofactor>
</comment>
<dbReference type="Pfam" id="PF01212">
    <property type="entry name" value="Beta_elim_lyase"/>
    <property type="match status" value="1"/>
</dbReference>
<dbReference type="PANTHER" id="PTHR48097:SF9">
    <property type="entry name" value="L-THREONINE ALDOLASE"/>
    <property type="match status" value="1"/>
</dbReference>
<dbReference type="InterPro" id="IPR015421">
    <property type="entry name" value="PyrdxlP-dep_Trfase_major"/>
</dbReference>
<proteinExistence type="inferred from homology"/>
<accession>A0ABX0GQG1</accession>
<gene>
    <name evidence="5" type="ORF">G9H71_01035</name>
</gene>
<sequence length="333" mass="34525">MVDLRSDTVTKPTRGMREAIAAAEVGDDVYGEDPTVRELEERVAGLLGHEAALFTGTGSLANLLGVALLVRPGQELLCDAQAHVVRAELGAHASVHGVTTRTWHAERGLLDADEVLAMVAPDAGPFIVRTAAIAVENSHNFGGGTVQPIEQLQRLRSGALERGVSVHLDGARLWNAHVASGTSLQEYGACADTVMVALSKGLGAPVGSLLVSSADRIAAARDQRKRLGGGMRQVGILAAAGLYALDTHLERLADDHAHARRLADVLGVDPATVDTNIVIGDVADAPAVAAAAAEEGVLVSALGPRILRAVTHLDVDEAGIERAVDVLGRALKG</sequence>
<keyword evidence="5" id="KW-0808">Transferase</keyword>
<dbReference type="Gene3D" id="3.90.1150.10">
    <property type="entry name" value="Aspartate Aminotransferase, domain 1"/>
    <property type="match status" value="1"/>
</dbReference>
<evidence type="ECO:0000256" key="2">
    <source>
        <dbReference type="ARBA" id="ARBA00006966"/>
    </source>
</evidence>
<keyword evidence="5" id="KW-0032">Aminotransferase</keyword>
<dbReference type="EMBL" id="JAANNP010000001">
    <property type="protein sequence ID" value="NHC12366.1"/>
    <property type="molecule type" value="Genomic_DNA"/>
</dbReference>
<dbReference type="SUPFAM" id="SSF53383">
    <property type="entry name" value="PLP-dependent transferases"/>
    <property type="match status" value="1"/>
</dbReference>
<dbReference type="PANTHER" id="PTHR48097">
    <property type="entry name" value="L-THREONINE ALDOLASE-RELATED"/>
    <property type="match status" value="1"/>
</dbReference>
<organism evidence="5 6">
    <name type="scientific">Motilibacter deserti</name>
    <dbReference type="NCBI Taxonomy" id="2714956"/>
    <lineage>
        <taxon>Bacteria</taxon>
        <taxon>Bacillati</taxon>
        <taxon>Actinomycetota</taxon>
        <taxon>Actinomycetes</taxon>
        <taxon>Motilibacterales</taxon>
        <taxon>Motilibacteraceae</taxon>
        <taxon>Motilibacter</taxon>
    </lineage>
</organism>
<dbReference type="NCBIfam" id="NF041359">
    <property type="entry name" value="GntG_guanitoxin"/>
    <property type="match status" value="1"/>
</dbReference>
<protein>
    <submittedName>
        <fullName evidence="5">Aminotransferase class I/II-fold pyridoxal phosphate-dependent enzyme</fullName>
    </submittedName>
</protein>
<evidence type="ECO:0000313" key="5">
    <source>
        <dbReference type="EMBL" id="NHC12366.1"/>
    </source>
</evidence>
<keyword evidence="3" id="KW-0663">Pyridoxal phosphate</keyword>
<evidence type="ECO:0000256" key="1">
    <source>
        <dbReference type="ARBA" id="ARBA00001933"/>
    </source>
</evidence>
<dbReference type="Proteomes" id="UP000800981">
    <property type="component" value="Unassembled WGS sequence"/>
</dbReference>
<dbReference type="InterPro" id="IPR023603">
    <property type="entry name" value="Low_specificity_L-TA-like"/>
</dbReference>
<evidence type="ECO:0000259" key="4">
    <source>
        <dbReference type="Pfam" id="PF01212"/>
    </source>
</evidence>
<evidence type="ECO:0000313" key="6">
    <source>
        <dbReference type="Proteomes" id="UP000800981"/>
    </source>
</evidence>
<dbReference type="InterPro" id="IPR015422">
    <property type="entry name" value="PyrdxlP-dep_Trfase_small"/>
</dbReference>
<dbReference type="Gene3D" id="3.40.640.10">
    <property type="entry name" value="Type I PLP-dependent aspartate aminotransferase-like (Major domain)"/>
    <property type="match status" value="1"/>
</dbReference>
<name>A0ABX0GQG1_9ACTN</name>
<comment type="caution">
    <text evidence="5">The sequence shown here is derived from an EMBL/GenBank/DDBJ whole genome shotgun (WGS) entry which is preliminary data.</text>
</comment>
<dbReference type="InterPro" id="IPR015424">
    <property type="entry name" value="PyrdxlP-dep_Trfase"/>
</dbReference>